<protein>
    <submittedName>
        <fullName evidence="1">Uncharacterized protein</fullName>
    </submittedName>
</protein>
<comment type="caution">
    <text evidence="1">The sequence shown here is derived from an EMBL/GenBank/DDBJ whole genome shotgun (WGS) entry which is preliminary data.</text>
</comment>
<evidence type="ECO:0000313" key="1">
    <source>
        <dbReference type="EMBL" id="GIX88738.1"/>
    </source>
</evidence>
<name>A0AAV4NVI5_CAEEX</name>
<keyword evidence="2" id="KW-1185">Reference proteome</keyword>
<dbReference type="EMBL" id="BPLR01003796">
    <property type="protein sequence ID" value="GIX88738.1"/>
    <property type="molecule type" value="Genomic_DNA"/>
</dbReference>
<organism evidence="1 2">
    <name type="scientific">Caerostris extrusa</name>
    <name type="common">Bark spider</name>
    <name type="synonym">Caerostris bankana</name>
    <dbReference type="NCBI Taxonomy" id="172846"/>
    <lineage>
        <taxon>Eukaryota</taxon>
        <taxon>Metazoa</taxon>
        <taxon>Ecdysozoa</taxon>
        <taxon>Arthropoda</taxon>
        <taxon>Chelicerata</taxon>
        <taxon>Arachnida</taxon>
        <taxon>Araneae</taxon>
        <taxon>Araneomorphae</taxon>
        <taxon>Entelegynae</taxon>
        <taxon>Araneoidea</taxon>
        <taxon>Araneidae</taxon>
        <taxon>Caerostris</taxon>
    </lineage>
</organism>
<dbReference type="Proteomes" id="UP001054945">
    <property type="component" value="Unassembled WGS sequence"/>
</dbReference>
<evidence type="ECO:0000313" key="2">
    <source>
        <dbReference type="Proteomes" id="UP001054945"/>
    </source>
</evidence>
<dbReference type="AlphaFoldDB" id="A0AAV4NVI5"/>
<proteinExistence type="predicted"/>
<gene>
    <name evidence="1" type="ORF">CEXT_87061</name>
</gene>
<sequence>MLSRKRASHCLRVPNREPGDLSFRVEERKNAMAPNETTFERRELIPRLLEEGVFQEERGSECLWNTVLFIPCNEKDLMYSQVEGPGMNMEIRLEYSGRVSC</sequence>
<accession>A0AAV4NVI5</accession>
<reference evidence="1 2" key="1">
    <citation type="submission" date="2021-06" db="EMBL/GenBank/DDBJ databases">
        <title>Caerostris extrusa draft genome.</title>
        <authorList>
            <person name="Kono N."/>
            <person name="Arakawa K."/>
        </authorList>
    </citation>
    <scope>NUCLEOTIDE SEQUENCE [LARGE SCALE GENOMIC DNA]</scope>
</reference>